<dbReference type="InterPro" id="IPR001628">
    <property type="entry name" value="Znf_hrmn_rcpt"/>
</dbReference>
<evidence type="ECO:0000256" key="5">
    <source>
        <dbReference type="ARBA" id="ARBA00022833"/>
    </source>
</evidence>
<dbReference type="InterPro" id="IPR013088">
    <property type="entry name" value="Znf_NHR/GATA"/>
</dbReference>
<keyword evidence="3 12" id="KW-0479">Metal-binding</keyword>
<keyword evidence="5 12" id="KW-0862">Zinc</keyword>
<dbReference type="InterPro" id="IPR049636">
    <property type="entry name" value="HNF4-like_DBD"/>
</dbReference>
<dbReference type="Gene3D" id="3.30.50.10">
    <property type="entry name" value="Erythroid Transcription Factor GATA-1, subunit A"/>
    <property type="match status" value="1"/>
</dbReference>
<dbReference type="SMART" id="SM00430">
    <property type="entry name" value="HOLI"/>
    <property type="match status" value="1"/>
</dbReference>
<evidence type="ECO:0000256" key="13">
    <source>
        <dbReference type="SAM" id="MobiDB-lite"/>
    </source>
</evidence>
<evidence type="ECO:0000313" key="16">
    <source>
        <dbReference type="EMBL" id="VDK47452.1"/>
    </source>
</evidence>
<evidence type="ECO:0000259" key="14">
    <source>
        <dbReference type="PROSITE" id="PS51030"/>
    </source>
</evidence>
<accession>A0A0M3JXE0</accession>
<dbReference type="GO" id="GO:0000978">
    <property type="term" value="F:RNA polymerase II cis-regulatory region sequence-specific DNA binding"/>
    <property type="evidence" value="ECO:0007669"/>
    <property type="project" value="InterPro"/>
</dbReference>
<dbReference type="SUPFAM" id="SSF57716">
    <property type="entry name" value="Glucocorticoid receptor-like (DNA-binding domain)"/>
    <property type="match status" value="1"/>
</dbReference>
<dbReference type="CDD" id="cd06157">
    <property type="entry name" value="NR_LBD"/>
    <property type="match status" value="1"/>
</dbReference>
<evidence type="ECO:0000256" key="3">
    <source>
        <dbReference type="ARBA" id="ARBA00022723"/>
    </source>
</evidence>
<evidence type="ECO:0000256" key="6">
    <source>
        <dbReference type="ARBA" id="ARBA00023015"/>
    </source>
</evidence>
<dbReference type="PRINTS" id="PR00398">
    <property type="entry name" value="STRDHORMONER"/>
</dbReference>
<evidence type="ECO:0000256" key="2">
    <source>
        <dbReference type="ARBA" id="ARBA00005993"/>
    </source>
</evidence>
<evidence type="ECO:0000256" key="9">
    <source>
        <dbReference type="ARBA" id="ARBA00023170"/>
    </source>
</evidence>
<keyword evidence="9 12" id="KW-0675">Receptor</keyword>
<evidence type="ECO:0000256" key="8">
    <source>
        <dbReference type="ARBA" id="ARBA00023163"/>
    </source>
</evidence>
<dbReference type="AlphaFoldDB" id="A0A0M3JXE0"/>
<dbReference type="SUPFAM" id="SSF48508">
    <property type="entry name" value="Nuclear receptor ligand-binding domain"/>
    <property type="match status" value="1"/>
</dbReference>
<dbReference type="GO" id="GO:0005634">
    <property type="term" value="C:nucleus"/>
    <property type="evidence" value="ECO:0007669"/>
    <property type="project" value="UniProtKB-SubCell"/>
</dbReference>
<evidence type="ECO:0000256" key="12">
    <source>
        <dbReference type="RuleBase" id="RU004334"/>
    </source>
</evidence>
<dbReference type="Pfam" id="PF00105">
    <property type="entry name" value="zf-C4"/>
    <property type="match status" value="1"/>
</dbReference>
<keyword evidence="6 12" id="KW-0805">Transcription regulation</keyword>
<evidence type="ECO:0000313" key="17">
    <source>
        <dbReference type="Proteomes" id="UP000267096"/>
    </source>
</evidence>
<dbReference type="FunFam" id="3.30.50.10:FF:000030">
    <property type="entry name" value="Nuclear Hormone Receptor family"/>
    <property type="match status" value="1"/>
</dbReference>
<evidence type="ECO:0000256" key="10">
    <source>
        <dbReference type="ARBA" id="ARBA00023242"/>
    </source>
</evidence>
<dbReference type="PROSITE" id="PS51030">
    <property type="entry name" value="NUCLEAR_REC_DBD_2"/>
    <property type="match status" value="1"/>
</dbReference>
<gene>
    <name evidence="16" type="ORF">ASIM_LOCUS12477</name>
</gene>
<dbReference type="GO" id="GO:0008270">
    <property type="term" value="F:zinc ion binding"/>
    <property type="evidence" value="ECO:0007669"/>
    <property type="project" value="UniProtKB-KW"/>
</dbReference>
<evidence type="ECO:0000256" key="1">
    <source>
        <dbReference type="ARBA" id="ARBA00004123"/>
    </source>
</evidence>
<feature type="domain" description="Nuclear receptor" evidence="14">
    <location>
        <begin position="80"/>
        <end position="155"/>
    </location>
</feature>
<dbReference type="EMBL" id="UYRR01031195">
    <property type="protein sequence ID" value="VDK47452.1"/>
    <property type="molecule type" value="Genomic_DNA"/>
</dbReference>
<dbReference type="InterPro" id="IPR035500">
    <property type="entry name" value="NHR-like_dom_sf"/>
</dbReference>
<organism evidence="18">
    <name type="scientific">Anisakis simplex</name>
    <name type="common">Herring worm</name>
    <dbReference type="NCBI Taxonomy" id="6269"/>
    <lineage>
        <taxon>Eukaryota</taxon>
        <taxon>Metazoa</taxon>
        <taxon>Ecdysozoa</taxon>
        <taxon>Nematoda</taxon>
        <taxon>Chromadorea</taxon>
        <taxon>Rhabditida</taxon>
        <taxon>Spirurina</taxon>
        <taxon>Ascaridomorpha</taxon>
        <taxon>Ascaridoidea</taxon>
        <taxon>Anisakidae</taxon>
        <taxon>Anisakis</taxon>
        <taxon>Anisakis simplex complex</taxon>
    </lineage>
</organism>
<dbReference type="WBParaSite" id="ASIM_0001301101-mRNA-1">
    <property type="protein sequence ID" value="ASIM_0001301101-mRNA-1"/>
    <property type="gene ID" value="ASIM_0001301101"/>
</dbReference>
<comment type="function">
    <text evidence="11">Orphan nuclear receptor.</text>
</comment>
<dbReference type="PROSITE" id="PS00031">
    <property type="entry name" value="NUCLEAR_REC_DBD_1"/>
    <property type="match status" value="1"/>
</dbReference>
<dbReference type="PANTHER" id="PTHR47519">
    <property type="entry name" value="NUCLEAR HORMONE RECEPTOR FAMILY MEMBER NHR-31-RELATED"/>
    <property type="match status" value="1"/>
</dbReference>
<dbReference type="CDD" id="cd06960">
    <property type="entry name" value="NR_DBD_HNF4A"/>
    <property type="match status" value="1"/>
</dbReference>
<evidence type="ECO:0000259" key="15">
    <source>
        <dbReference type="PROSITE" id="PS51843"/>
    </source>
</evidence>
<keyword evidence="7 12" id="KW-0238">DNA-binding</keyword>
<dbReference type="OrthoDB" id="5838084at2759"/>
<dbReference type="Pfam" id="PF00104">
    <property type="entry name" value="Hormone_recep"/>
    <property type="match status" value="1"/>
</dbReference>
<reference evidence="16 17" key="2">
    <citation type="submission" date="2018-11" db="EMBL/GenBank/DDBJ databases">
        <authorList>
            <consortium name="Pathogen Informatics"/>
        </authorList>
    </citation>
    <scope>NUCLEOTIDE SEQUENCE [LARGE SCALE GENOMIC DNA]</scope>
</reference>
<reference evidence="18" key="1">
    <citation type="submission" date="2017-02" db="UniProtKB">
        <authorList>
            <consortium name="WormBaseParasite"/>
        </authorList>
    </citation>
    <scope>IDENTIFICATION</scope>
</reference>
<keyword evidence="17" id="KW-1185">Reference proteome</keyword>
<keyword evidence="4 12" id="KW-0863">Zinc-finger</keyword>
<evidence type="ECO:0000256" key="11">
    <source>
        <dbReference type="ARBA" id="ARBA00037512"/>
    </source>
</evidence>
<dbReference type="InterPro" id="IPR001723">
    <property type="entry name" value="Nuclear_hrmn_rcpt"/>
</dbReference>
<comment type="subcellular location">
    <subcellularLocation>
        <location evidence="1 12">Nucleus</location>
    </subcellularLocation>
</comment>
<keyword evidence="8 12" id="KW-0804">Transcription</keyword>
<keyword evidence="10 12" id="KW-0539">Nucleus</keyword>
<evidence type="ECO:0000256" key="7">
    <source>
        <dbReference type="ARBA" id="ARBA00023125"/>
    </source>
</evidence>
<dbReference type="Gene3D" id="1.10.565.10">
    <property type="entry name" value="Retinoid X Receptor"/>
    <property type="match status" value="1"/>
</dbReference>
<dbReference type="PROSITE" id="PS51843">
    <property type="entry name" value="NR_LBD"/>
    <property type="match status" value="1"/>
</dbReference>
<dbReference type="PANTHER" id="PTHR47519:SF3">
    <property type="entry name" value="NUCLEAR HORMONE RECEPTOR FAMILY MEMBER NHR-5"/>
    <property type="match status" value="1"/>
</dbReference>
<protein>
    <submittedName>
        <fullName evidence="18">Nuclear hormone receptor family member nhr-5 (inferred by orthology to a C. elegans protein)</fullName>
    </submittedName>
</protein>
<dbReference type="GO" id="GO:0003700">
    <property type="term" value="F:DNA-binding transcription factor activity"/>
    <property type="evidence" value="ECO:0007669"/>
    <property type="project" value="InterPro"/>
</dbReference>
<proteinExistence type="inferred from homology"/>
<name>A0A0M3JXE0_ANISI</name>
<dbReference type="InterPro" id="IPR000536">
    <property type="entry name" value="Nucl_hrmn_rcpt_lig-bd"/>
</dbReference>
<evidence type="ECO:0000256" key="4">
    <source>
        <dbReference type="ARBA" id="ARBA00022771"/>
    </source>
</evidence>
<dbReference type="Proteomes" id="UP000267096">
    <property type="component" value="Unassembled WGS sequence"/>
</dbReference>
<comment type="similarity">
    <text evidence="2 12">Belongs to the nuclear hormone receptor family.</text>
</comment>
<feature type="domain" description="NR LBD" evidence="15">
    <location>
        <begin position="200"/>
        <end position="468"/>
    </location>
</feature>
<sequence>MDICSQACTSSGSSIATIDWELSNSAKESESCDYGSQLQAYNELFRTGSSTTVTMNEEEFNANTASSVDLNANANESPTDDRCRVCGDTQAKMHYGVLACFGCKGFFRRALKRANQYECNNNRRCVIDKFERNSCRYCRLQRCLEVGMDPTAVRPDRDFTGPQHAIRLPIVKRSSTRDDSCHDQEVHDETSEWSKRLPVEMRTMLMNLLNIEAKVTKGDTKKKANEVYPLPEHTLRELIEDPSKLKGLRTEMRYEPYRMAANSELLLIAYRRLIAAVDWVTYVSEMIDGLSLDDKIALVRNCFAPLLVFKFAVRTAEVTDDPDVLCLCTFSFVPRNMAKAYTDSYHLSNGLVERALDELVTPLRNLKLKQEEMVCLSATIVLNPHAKDLSSEGSQKIIELRSRIQDTLYHVIKETRSKDRASVQFGNLLLFLSNVTLIANSMLENLQFAQTFSQFGGVPLLTDLFGCFPVEPFSDAPLSAVSSNSTIMMDIDEEDCNLDKPAVKNEATYADVAIQTDPNDFDQEMRQQNRMQSSLLSPLENHEHRDFELLQPPCVYTLTEMFDDANTETRDQFVAQMKDQKALLEGTTTAAYPCYVQNHPSINAERKSTFLQSSPHRCNSFSAANSMQTNERNSPSSSAYKIAIPNWIKNESPSLNFNQSINSNCTQPKFTLDVDSSSSHSNSPPGDRADPMNITISRNFNGAFTSSVPANFMHNVCYL</sequence>
<evidence type="ECO:0000313" key="18">
    <source>
        <dbReference type="WBParaSite" id="ASIM_0001301101-mRNA-1"/>
    </source>
</evidence>
<dbReference type="InterPro" id="IPR052496">
    <property type="entry name" value="Orphan_Nuclear_Rcpt"/>
</dbReference>
<feature type="region of interest" description="Disordered" evidence="13">
    <location>
        <begin position="672"/>
        <end position="691"/>
    </location>
</feature>
<dbReference type="SMART" id="SM00399">
    <property type="entry name" value="ZnF_C4"/>
    <property type="match status" value="1"/>
</dbReference>
<dbReference type="PRINTS" id="PR00047">
    <property type="entry name" value="STROIDFINGER"/>
</dbReference>